<dbReference type="AlphaFoldDB" id="A0A6J6ZZV3"/>
<name>A0A6J6ZZV3_9ZZZZ</name>
<protein>
    <submittedName>
        <fullName evidence="1">Unannotated protein</fullName>
    </submittedName>
</protein>
<reference evidence="1" key="1">
    <citation type="submission" date="2020-05" db="EMBL/GenBank/DDBJ databases">
        <authorList>
            <person name="Chiriac C."/>
            <person name="Salcher M."/>
            <person name="Ghai R."/>
            <person name="Kavagutti S V."/>
        </authorList>
    </citation>
    <scope>NUCLEOTIDE SEQUENCE</scope>
</reference>
<accession>A0A6J6ZZV3</accession>
<dbReference type="EMBL" id="CAFAAJ010000242">
    <property type="protein sequence ID" value="CAB4825690.1"/>
    <property type="molecule type" value="Genomic_DNA"/>
</dbReference>
<organism evidence="1">
    <name type="scientific">freshwater metagenome</name>
    <dbReference type="NCBI Taxonomy" id="449393"/>
    <lineage>
        <taxon>unclassified sequences</taxon>
        <taxon>metagenomes</taxon>
        <taxon>ecological metagenomes</taxon>
    </lineage>
</organism>
<evidence type="ECO:0000313" key="1">
    <source>
        <dbReference type="EMBL" id="CAB4825690.1"/>
    </source>
</evidence>
<proteinExistence type="predicted"/>
<gene>
    <name evidence="1" type="ORF">UFOPK3001_02446</name>
</gene>
<sequence>MRAVVTTVFAAPEAVQPVSEPDSKPGLTTEFTTGAFTVNVNVADLVSVVPTARTVIGYEPTAAPLVADKVSVVLAPELTVVEPNVAVTPDGTLMADRASDWALPTLLSDTVDATLPTPWVTAPEVGERVTPNELTVSV</sequence>